<evidence type="ECO:0000313" key="3">
    <source>
        <dbReference type="Proteomes" id="UP000654075"/>
    </source>
</evidence>
<protein>
    <submittedName>
        <fullName evidence="2">Uncharacterized protein</fullName>
    </submittedName>
</protein>
<organism evidence="2 3">
    <name type="scientific">Polarella glacialis</name>
    <name type="common">Dinoflagellate</name>
    <dbReference type="NCBI Taxonomy" id="89957"/>
    <lineage>
        <taxon>Eukaryota</taxon>
        <taxon>Sar</taxon>
        <taxon>Alveolata</taxon>
        <taxon>Dinophyceae</taxon>
        <taxon>Suessiales</taxon>
        <taxon>Suessiaceae</taxon>
        <taxon>Polarella</taxon>
    </lineage>
</organism>
<evidence type="ECO:0000256" key="1">
    <source>
        <dbReference type="SAM" id="Phobius"/>
    </source>
</evidence>
<comment type="caution">
    <text evidence="2">The sequence shown here is derived from an EMBL/GenBank/DDBJ whole genome shotgun (WGS) entry which is preliminary data.</text>
</comment>
<accession>A0A813FE88</accession>
<dbReference type="AlphaFoldDB" id="A0A813FE88"/>
<dbReference type="EMBL" id="CAJNNV010024551">
    <property type="protein sequence ID" value="CAE8610149.1"/>
    <property type="molecule type" value="Genomic_DNA"/>
</dbReference>
<name>A0A813FE88_POLGL</name>
<keyword evidence="1" id="KW-0812">Transmembrane</keyword>
<proteinExistence type="predicted"/>
<keyword evidence="1" id="KW-0472">Membrane</keyword>
<reference evidence="2" key="1">
    <citation type="submission" date="2021-02" db="EMBL/GenBank/DDBJ databases">
        <authorList>
            <person name="Dougan E. K."/>
            <person name="Rhodes N."/>
            <person name="Thang M."/>
            <person name="Chan C."/>
        </authorList>
    </citation>
    <scope>NUCLEOTIDE SEQUENCE</scope>
</reference>
<dbReference type="Proteomes" id="UP000654075">
    <property type="component" value="Unassembled WGS sequence"/>
</dbReference>
<evidence type="ECO:0000313" key="2">
    <source>
        <dbReference type="EMBL" id="CAE8610149.1"/>
    </source>
</evidence>
<sequence>MWRATWMLTHWLKAPVPSSWVALSETMWGRPTSSRLVRERRGSFLSAVSVFFYLLLLLLLLLFVVVCVSVVIYLFLFDAEN</sequence>
<feature type="transmembrane region" description="Helical" evidence="1">
    <location>
        <begin position="44"/>
        <end position="76"/>
    </location>
</feature>
<keyword evidence="3" id="KW-1185">Reference proteome</keyword>
<gene>
    <name evidence="2" type="ORF">PGLA1383_LOCUS27976</name>
</gene>
<keyword evidence="1" id="KW-1133">Transmembrane helix</keyword>